<name>A0A2U9SER2_9PROT</name>
<accession>A0A2U9SER2</accession>
<dbReference type="InterPro" id="IPR010497">
    <property type="entry name" value="Epoxide_hydro_N"/>
</dbReference>
<keyword evidence="6" id="KW-0614">Plasmid</keyword>
<dbReference type="GO" id="GO:0097176">
    <property type="term" value="P:epoxide metabolic process"/>
    <property type="evidence" value="ECO:0007669"/>
    <property type="project" value="TreeGrafter"/>
</dbReference>
<evidence type="ECO:0000256" key="3">
    <source>
        <dbReference type="ARBA" id="ARBA00022801"/>
    </source>
</evidence>
<feature type="domain" description="Epoxide hydrolase N-terminal" evidence="5">
    <location>
        <begin position="3"/>
        <end position="111"/>
    </location>
</feature>
<dbReference type="InterPro" id="IPR000639">
    <property type="entry name" value="Epox_hydrolase-like"/>
</dbReference>
<feature type="active site" description="Nucleophile" evidence="4">
    <location>
        <position position="171"/>
    </location>
</feature>
<evidence type="ECO:0000256" key="4">
    <source>
        <dbReference type="PIRSR" id="PIRSR001112-1"/>
    </source>
</evidence>
<dbReference type="KEGG" id="azm:DM194_27890"/>
<dbReference type="GO" id="GO:0004301">
    <property type="term" value="F:epoxide hydrolase activity"/>
    <property type="evidence" value="ECO:0007669"/>
    <property type="project" value="TreeGrafter"/>
</dbReference>
<dbReference type="OrthoDB" id="9780765at2"/>
<dbReference type="PANTHER" id="PTHR21661">
    <property type="entry name" value="EPOXIDE HYDROLASE 1-RELATED"/>
    <property type="match status" value="1"/>
</dbReference>
<dbReference type="Pfam" id="PF06441">
    <property type="entry name" value="EHN"/>
    <property type="match status" value="1"/>
</dbReference>
<proteinExistence type="inferred from homology"/>
<dbReference type="AlphaFoldDB" id="A0A2U9SER2"/>
<keyword evidence="3 6" id="KW-0378">Hydrolase</keyword>
<protein>
    <submittedName>
        <fullName evidence="6">Epoxide hydrolase</fullName>
    </submittedName>
</protein>
<evidence type="ECO:0000259" key="5">
    <source>
        <dbReference type="Pfam" id="PF06441"/>
    </source>
</evidence>
<organism evidence="6 7">
    <name type="scientific">Azospirillum ramasamyi</name>
    <dbReference type="NCBI Taxonomy" id="682998"/>
    <lineage>
        <taxon>Bacteria</taxon>
        <taxon>Pseudomonadati</taxon>
        <taxon>Pseudomonadota</taxon>
        <taxon>Alphaproteobacteria</taxon>
        <taxon>Rhodospirillales</taxon>
        <taxon>Azospirillaceae</taxon>
        <taxon>Azospirillum</taxon>
    </lineage>
</organism>
<dbReference type="Gene3D" id="3.40.50.1820">
    <property type="entry name" value="alpha/beta hydrolase"/>
    <property type="match status" value="1"/>
</dbReference>
<dbReference type="EMBL" id="CP029836">
    <property type="protein sequence ID" value="AWU98110.1"/>
    <property type="molecule type" value="Genomic_DNA"/>
</dbReference>
<evidence type="ECO:0000313" key="7">
    <source>
        <dbReference type="Proteomes" id="UP000249605"/>
    </source>
</evidence>
<dbReference type="SUPFAM" id="SSF53474">
    <property type="entry name" value="alpha/beta-Hydrolases"/>
    <property type="match status" value="1"/>
</dbReference>
<dbReference type="PANTHER" id="PTHR21661:SF35">
    <property type="entry name" value="EPOXIDE HYDROLASE"/>
    <property type="match status" value="1"/>
</dbReference>
<keyword evidence="7" id="KW-1185">Reference proteome</keyword>
<dbReference type="RefSeq" id="WP_111070912.1">
    <property type="nucleotide sequence ID" value="NZ_CP029836.1"/>
</dbReference>
<reference evidence="6 7" key="1">
    <citation type="submission" date="2018-06" db="EMBL/GenBank/DDBJ databases">
        <title>Complete genome sequencing of Azospirillum sp. M2T2B2.</title>
        <authorList>
            <person name="Heo J."/>
            <person name="Kim S.-J."/>
            <person name="Kwon S.-W."/>
            <person name="Anandham R."/>
        </authorList>
    </citation>
    <scope>NUCLEOTIDE SEQUENCE [LARGE SCALE GENOMIC DNA]</scope>
    <source>
        <strain evidence="6 7">M2T2B2</strain>
        <plasmid evidence="6 7">unnamed6</plasmid>
    </source>
</reference>
<evidence type="ECO:0000256" key="2">
    <source>
        <dbReference type="ARBA" id="ARBA00022797"/>
    </source>
</evidence>
<comment type="similarity">
    <text evidence="1">Belongs to the peptidase S33 family.</text>
</comment>
<sequence length="384" mass="42179">MVSPYTIDIPDERLATIMAKVDAYDWSQLPDAGGWRSGVGIGDLKRLVAYWRNSYDWRAVERRLNQLPHFLTDVDGVPLHFVHVKGNGTKGGGSRPPVLLLHGWPGSFLEFERLLEPLAADGHDVVVPSLPGFAFSNPIPDVIGPRRAAGLMHGLMVRLFGRTRYVVQGGDWGAHIASWMAFTNPDALLGFHINMVSIYAADAVPTTPEEKDLLSRRAAILDWETGYNHQQETRPQTLGVAIADSPVGAAGWILEKCGKWADLPSTADGSPDLWSKFSEEELLTNIMLYVAPSAVVTATWIYHGKRLEGSDRFPAGTRIRAPMGVAAFPDPVFLPTPRSFAEKTYDIVHWSDMASGGHFAAWEQPELMLADLRSFIGTVSGGRP</sequence>
<dbReference type="Proteomes" id="UP000249605">
    <property type="component" value="Plasmid unnamed6"/>
</dbReference>
<gene>
    <name evidence="6" type="ORF">DM194_27890</name>
</gene>
<dbReference type="PRINTS" id="PR00412">
    <property type="entry name" value="EPOXHYDRLASE"/>
</dbReference>
<dbReference type="InterPro" id="IPR029058">
    <property type="entry name" value="AB_hydrolase_fold"/>
</dbReference>
<dbReference type="InterPro" id="IPR016292">
    <property type="entry name" value="Epoxide_hydrolase"/>
</dbReference>
<evidence type="ECO:0000256" key="1">
    <source>
        <dbReference type="ARBA" id="ARBA00010088"/>
    </source>
</evidence>
<evidence type="ECO:0000313" key="6">
    <source>
        <dbReference type="EMBL" id="AWU98110.1"/>
    </source>
</evidence>
<feature type="active site" description="Proton acceptor" evidence="4">
    <location>
        <position position="358"/>
    </location>
</feature>
<keyword evidence="2" id="KW-0058">Aromatic hydrocarbons catabolism</keyword>
<dbReference type="PIRSF" id="PIRSF001112">
    <property type="entry name" value="Epoxide_hydrolase"/>
    <property type="match status" value="1"/>
</dbReference>
<geneLocation type="plasmid" evidence="6 7">
    <name>unnamed6</name>
</geneLocation>
<feature type="active site" description="Proton donor" evidence="4">
    <location>
        <position position="302"/>
    </location>
</feature>